<accession>A0AAD7B7W6</accession>
<dbReference type="InterPro" id="IPR032675">
    <property type="entry name" value="LRR_dom_sf"/>
</dbReference>
<evidence type="ECO:0000313" key="1">
    <source>
        <dbReference type="EMBL" id="KAJ7613390.1"/>
    </source>
</evidence>
<dbReference type="Proteomes" id="UP001221142">
    <property type="component" value="Unassembled WGS sequence"/>
</dbReference>
<sequence length="536" mass="59481">MHRALLIPEIAVEICEILPQDDEIEDHSLDAATSSALAALAGTCRMLHNPALDVLWRFQTSVINVLNCMPGGVWEWPEDGLGEVSLRRPVLPRDWERPLFYSRRVKYLGTGSDSHLDMLTSGFYDMLSLCLPNEPLFPNLESIEEWDPDTYPITYFRPFFGPLLTTLCIGVCQSAAQLSFLGSIGTLCPQIETLYVRCSPELAGRLEILSVLVKQLKHLRDLTVPCLDGEALDHASSLPSLKLTDQPSNPVGRHTAEHGECRALITRMDLTCNDTSAAAGVLSRFEASSLQWSSFVFPGDTTANDIARVCRSITEVQPYSLVSLIIASGAHNRVHGVADPAQLELYSISSTSLHPLFELKNLTLVRLSGPVGFDLDDGSVTDIARGWPQIEVLELKSSTFKHVTPRATLRCLISFARFCAYLHRLWLTLDATTVPNWEEIQGQQVEELRIQQSHLIILTVPESPVGPPLAVAAFLSSVFPTLELVYSDDGMHPLRQGDSGLRDQWKAVTRALPVLRSVRGEERHWADRNSNAEERS</sequence>
<evidence type="ECO:0000313" key="2">
    <source>
        <dbReference type="Proteomes" id="UP001221142"/>
    </source>
</evidence>
<keyword evidence="2" id="KW-1185">Reference proteome</keyword>
<dbReference type="EMBL" id="JARKIF010000028">
    <property type="protein sequence ID" value="KAJ7613390.1"/>
    <property type="molecule type" value="Genomic_DNA"/>
</dbReference>
<evidence type="ECO:0008006" key="3">
    <source>
        <dbReference type="Google" id="ProtNLM"/>
    </source>
</evidence>
<reference evidence="1" key="1">
    <citation type="submission" date="2023-03" db="EMBL/GenBank/DDBJ databases">
        <title>Massive genome expansion in bonnet fungi (Mycena s.s.) driven by repeated elements and novel gene families across ecological guilds.</title>
        <authorList>
            <consortium name="Lawrence Berkeley National Laboratory"/>
            <person name="Harder C.B."/>
            <person name="Miyauchi S."/>
            <person name="Viragh M."/>
            <person name="Kuo A."/>
            <person name="Thoen E."/>
            <person name="Andreopoulos B."/>
            <person name="Lu D."/>
            <person name="Skrede I."/>
            <person name="Drula E."/>
            <person name="Henrissat B."/>
            <person name="Morin E."/>
            <person name="Kohler A."/>
            <person name="Barry K."/>
            <person name="LaButti K."/>
            <person name="Morin E."/>
            <person name="Salamov A."/>
            <person name="Lipzen A."/>
            <person name="Mereny Z."/>
            <person name="Hegedus B."/>
            <person name="Baldrian P."/>
            <person name="Stursova M."/>
            <person name="Weitz H."/>
            <person name="Taylor A."/>
            <person name="Grigoriev I.V."/>
            <person name="Nagy L.G."/>
            <person name="Martin F."/>
            <person name="Kauserud H."/>
        </authorList>
    </citation>
    <scope>NUCLEOTIDE SEQUENCE</scope>
    <source>
        <strain evidence="1">9284</strain>
    </source>
</reference>
<name>A0AAD7B7W6_9AGAR</name>
<protein>
    <recommendedName>
        <fullName evidence="3">F-box domain-containing protein</fullName>
    </recommendedName>
</protein>
<comment type="caution">
    <text evidence="1">The sequence shown here is derived from an EMBL/GenBank/DDBJ whole genome shotgun (WGS) entry which is preliminary data.</text>
</comment>
<dbReference type="Gene3D" id="3.80.10.10">
    <property type="entry name" value="Ribonuclease Inhibitor"/>
    <property type="match status" value="1"/>
</dbReference>
<organism evidence="1 2">
    <name type="scientific">Roridomyces roridus</name>
    <dbReference type="NCBI Taxonomy" id="1738132"/>
    <lineage>
        <taxon>Eukaryota</taxon>
        <taxon>Fungi</taxon>
        <taxon>Dikarya</taxon>
        <taxon>Basidiomycota</taxon>
        <taxon>Agaricomycotina</taxon>
        <taxon>Agaricomycetes</taxon>
        <taxon>Agaricomycetidae</taxon>
        <taxon>Agaricales</taxon>
        <taxon>Marasmiineae</taxon>
        <taxon>Mycenaceae</taxon>
        <taxon>Roridomyces</taxon>
    </lineage>
</organism>
<dbReference type="AlphaFoldDB" id="A0AAD7B7W6"/>
<gene>
    <name evidence="1" type="ORF">FB45DRAFT_1111838</name>
</gene>
<proteinExistence type="predicted"/>